<feature type="non-terminal residue" evidence="1">
    <location>
        <position position="52"/>
    </location>
</feature>
<comment type="caution">
    <text evidence="1">The sequence shown here is derived from an EMBL/GenBank/DDBJ whole genome shotgun (WGS) entry which is preliminary data.</text>
</comment>
<dbReference type="Proteomes" id="UP001189429">
    <property type="component" value="Unassembled WGS sequence"/>
</dbReference>
<evidence type="ECO:0000313" key="1">
    <source>
        <dbReference type="EMBL" id="CAK0822293.1"/>
    </source>
</evidence>
<dbReference type="EMBL" id="CAUYUJ010007892">
    <property type="protein sequence ID" value="CAK0822293.1"/>
    <property type="molecule type" value="Genomic_DNA"/>
</dbReference>
<protein>
    <submittedName>
        <fullName evidence="1">Uncharacterized protein</fullName>
    </submittedName>
</protein>
<accession>A0ABN9RSM7</accession>
<evidence type="ECO:0000313" key="2">
    <source>
        <dbReference type="Proteomes" id="UP001189429"/>
    </source>
</evidence>
<proteinExistence type="predicted"/>
<gene>
    <name evidence="1" type="ORF">PCOR1329_LOCUS23352</name>
</gene>
<feature type="non-terminal residue" evidence="1">
    <location>
        <position position="1"/>
    </location>
</feature>
<keyword evidence="2" id="KW-1185">Reference proteome</keyword>
<name>A0ABN9RSM7_9DINO</name>
<organism evidence="1 2">
    <name type="scientific">Prorocentrum cordatum</name>
    <dbReference type="NCBI Taxonomy" id="2364126"/>
    <lineage>
        <taxon>Eukaryota</taxon>
        <taxon>Sar</taxon>
        <taxon>Alveolata</taxon>
        <taxon>Dinophyceae</taxon>
        <taxon>Prorocentrales</taxon>
        <taxon>Prorocentraceae</taxon>
        <taxon>Prorocentrum</taxon>
    </lineage>
</organism>
<reference evidence="1" key="1">
    <citation type="submission" date="2023-10" db="EMBL/GenBank/DDBJ databases">
        <authorList>
            <person name="Chen Y."/>
            <person name="Shah S."/>
            <person name="Dougan E. K."/>
            <person name="Thang M."/>
            <person name="Chan C."/>
        </authorList>
    </citation>
    <scope>NUCLEOTIDE SEQUENCE [LARGE SCALE GENOMIC DNA]</scope>
</reference>
<sequence>VPTDMHLDLGRLKDWSLGELAGPGAEGQLSSSLTWERHGDSCFKPSLDPAAK</sequence>